<accession>A0AAW2WDP7</accession>
<gene>
    <name evidence="1" type="ORF">Slati_2469900</name>
</gene>
<reference evidence="1" key="1">
    <citation type="submission" date="2020-06" db="EMBL/GenBank/DDBJ databases">
        <authorList>
            <person name="Li T."/>
            <person name="Hu X."/>
            <person name="Zhang T."/>
            <person name="Song X."/>
            <person name="Zhang H."/>
            <person name="Dai N."/>
            <person name="Sheng W."/>
            <person name="Hou X."/>
            <person name="Wei L."/>
        </authorList>
    </citation>
    <scope>NUCLEOTIDE SEQUENCE</scope>
    <source>
        <strain evidence="1">KEN1</strain>
        <tissue evidence="1">Leaf</tissue>
    </source>
</reference>
<evidence type="ECO:0000313" key="1">
    <source>
        <dbReference type="EMBL" id="KAL0439869.1"/>
    </source>
</evidence>
<proteinExistence type="predicted"/>
<reference evidence="1" key="2">
    <citation type="journal article" date="2024" name="Plant">
        <title>Genomic evolution and insights into agronomic trait innovations of Sesamum species.</title>
        <authorList>
            <person name="Miao H."/>
            <person name="Wang L."/>
            <person name="Qu L."/>
            <person name="Liu H."/>
            <person name="Sun Y."/>
            <person name="Le M."/>
            <person name="Wang Q."/>
            <person name="Wei S."/>
            <person name="Zheng Y."/>
            <person name="Lin W."/>
            <person name="Duan Y."/>
            <person name="Cao H."/>
            <person name="Xiong S."/>
            <person name="Wang X."/>
            <person name="Wei L."/>
            <person name="Li C."/>
            <person name="Ma Q."/>
            <person name="Ju M."/>
            <person name="Zhao R."/>
            <person name="Li G."/>
            <person name="Mu C."/>
            <person name="Tian Q."/>
            <person name="Mei H."/>
            <person name="Zhang T."/>
            <person name="Gao T."/>
            <person name="Zhang H."/>
        </authorList>
    </citation>
    <scope>NUCLEOTIDE SEQUENCE</scope>
    <source>
        <tissue evidence="1">Leaf</tissue>
    </source>
</reference>
<dbReference type="AlphaFoldDB" id="A0AAW2WDP7"/>
<protein>
    <submittedName>
        <fullName evidence="1">Uncharacterized protein</fullName>
    </submittedName>
</protein>
<comment type="caution">
    <text evidence="1">The sequence shown here is derived from an EMBL/GenBank/DDBJ whole genome shotgun (WGS) entry which is preliminary data.</text>
</comment>
<sequence length="98" mass="10888">MWEVARAVVMNGHTNDPATPENMPLTFSEEDRHGLVFLNEDAKVISAIISTTEVRRILVATGSLMDILFLSTFKEMGLSEELENSQRVTLMGFEGSTI</sequence>
<organism evidence="1">
    <name type="scientific">Sesamum latifolium</name>
    <dbReference type="NCBI Taxonomy" id="2727402"/>
    <lineage>
        <taxon>Eukaryota</taxon>
        <taxon>Viridiplantae</taxon>
        <taxon>Streptophyta</taxon>
        <taxon>Embryophyta</taxon>
        <taxon>Tracheophyta</taxon>
        <taxon>Spermatophyta</taxon>
        <taxon>Magnoliopsida</taxon>
        <taxon>eudicotyledons</taxon>
        <taxon>Gunneridae</taxon>
        <taxon>Pentapetalae</taxon>
        <taxon>asterids</taxon>
        <taxon>lamiids</taxon>
        <taxon>Lamiales</taxon>
        <taxon>Pedaliaceae</taxon>
        <taxon>Sesamum</taxon>
    </lineage>
</organism>
<name>A0AAW2WDP7_9LAMI</name>
<dbReference type="EMBL" id="JACGWN010000008">
    <property type="protein sequence ID" value="KAL0439869.1"/>
    <property type="molecule type" value="Genomic_DNA"/>
</dbReference>